<dbReference type="AlphaFoldDB" id="A0A1I3YC01"/>
<accession>A0A1I3YC01</accession>
<evidence type="ECO:0000256" key="2">
    <source>
        <dbReference type="SAM" id="SignalP"/>
    </source>
</evidence>
<feature type="domain" description="F5/8 type C" evidence="3">
    <location>
        <begin position="611"/>
        <end position="709"/>
    </location>
</feature>
<sequence>MSGQSFHVRRRAVLQAAGVLAVAAGLPRAAAAAESTSAAPDPVAETYHRVLLRHTRWAEQQFDSALGYYRRTDFSFAVVLGNALLLTRGRYDASLAGVDRETLRAHTLATIRHFAASNVVAGGSEWGQTLFFDTTFQSYFVLAARLLWTELDDATRADVDRIVRGQAAYTASLGTGNDPRSGSWTPNGLTGGYQGDTKLEEMGVYAQSLAPALAWAADDPDAPRWRELFGRWSRNETGLPASDLATPTLVDGVPVSDNTATNLYDTFIVENHGSFGPHYQEELWRTSGRNAIHFLLAGRPLPEVLTRQPNGEALWRTILLTMSDAGEPLMPMVDDREHLYGRDVLPLAFRSQVLGDALAARAEAELAARLEPYQDYAPATRITKFSGEPKYEPEARAELAISYLLHEWRATQRGAVTAVSRERLFADSAGVRDFGAGPGLVAQQSAAAWAGAVSKPGFTKFAWQPGHDDWLFALGGGTPMFLPSTGLAVTRRTTQVYRGVRDGFDGSVTVLSFATGRAGFATLPTGSVVYASTGLGDGEGCVSVHNLTMPGVPGLDGDRTYTFAEGTVSIPAADARSLPPGVSRVDDLTFPVTAVRYVRMLGVTPHPVYGYSLFEVEVRNGADGPDLALGGTATASSADTGRAASYTVDGSYSTRWAVSRADRSRADSWLSVDLGSVKGVDRVRLFWETAAGSRYVVQGSVDGSSWRDLASYPDPDVRSIGGWLAVDDRASFVVRGPNPLTVQGDRIVLSDGPAAPVLVEGHVGRVRPGPAPVASGGLRASLVDGYLVVFNLGDTTTTATVTVPLSGEIPLYEGTQRIGSDGSVLTVTLEAGTGRVFAPRFHLDGRVSSATVYNGQSVELSGPRSLVQLTAGTGRARPVAVSPRGTSVVFPEVPAYPLDDLALGCDTFPAPPVLPPGMTDPAAAVDGDARTSWTPGPGGRMVVDLGRSRPLREVVLTWAGGRLPAVALAVSDDGRTYTPVPVPGRTTRRTVVAVRATGRYLAVSTPDWRHGDAPLTSVSVR</sequence>
<name>A0A1I3YC01_9PSEU</name>
<dbReference type="Pfam" id="PF00754">
    <property type="entry name" value="F5_F8_type_C"/>
    <property type="match status" value="2"/>
</dbReference>
<dbReference type="PROSITE" id="PS51318">
    <property type="entry name" value="TAT"/>
    <property type="match status" value="1"/>
</dbReference>
<dbReference type="Proteomes" id="UP000199025">
    <property type="component" value="Unassembled WGS sequence"/>
</dbReference>
<evidence type="ECO:0000313" key="5">
    <source>
        <dbReference type="Proteomes" id="UP000199025"/>
    </source>
</evidence>
<proteinExistence type="predicted"/>
<gene>
    <name evidence="4" type="ORF">SAMN05421835_117101</name>
</gene>
<feature type="compositionally biased region" description="Polar residues" evidence="1">
    <location>
        <begin position="173"/>
        <end position="188"/>
    </location>
</feature>
<feature type="chain" id="PRO_5011693378" evidence="2">
    <location>
        <begin position="33"/>
        <end position="1021"/>
    </location>
</feature>
<dbReference type="Gene3D" id="2.60.120.260">
    <property type="entry name" value="Galactose-binding domain-like"/>
    <property type="match status" value="2"/>
</dbReference>
<protein>
    <submittedName>
        <fullName evidence="4">F5/8 type C domain-containing protein</fullName>
    </submittedName>
</protein>
<feature type="region of interest" description="Disordered" evidence="1">
    <location>
        <begin position="173"/>
        <end position="192"/>
    </location>
</feature>
<evidence type="ECO:0000313" key="4">
    <source>
        <dbReference type="EMBL" id="SFK29388.1"/>
    </source>
</evidence>
<reference evidence="4 5" key="1">
    <citation type="submission" date="2016-10" db="EMBL/GenBank/DDBJ databases">
        <authorList>
            <person name="de Groot N.N."/>
        </authorList>
    </citation>
    <scope>NUCLEOTIDE SEQUENCE [LARGE SCALE GENOMIC DNA]</scope>
    <source>
        <strain evidence="4 5">DSM 44468</strain>
    </source>
</reference>
<dbReference type="SUPFAM" id="SSF49785">
    <property type="entry name" value="Galactose-binding domain-like"/>
    <property type="match status" value="2"/>
</dbReference>
<keyword evidence="2" id="KW-0732">Signal</keyword>
<dbReference type="InterPro" id="IPR008979">
    <property type="entry name" value="Galactose-bd-like_sf"/>
</dbReference>
<dbReference type="RefSeq" id="WP_091512268.1">
    <property type="nucleotide sequence ID" value="NZ_FORP01000017.1"/>
</dbReference>
<evidence type="ECO:0000259" key="3">
    <source>
        <dbReference type="PROSITE" id="PS50022"/>
    </source>
</evidence>
<dbReference type="OrthoDB" id="3584564at2"/>
<organism evidence="4 5">
    <name type="scientific">Amycolatopsis sacchari</name>
    <dbReference type="NCBI Taxonomy" id="115433"/>
    <lineage>
        <taxon>Bacteria</taxon>
        <taxon>Bacillati</taxon>
        <taxon>Actinomycetota</taxon>
        <taxon>Actinomycetes</taxon>
        <taxon>Pseudonocardiales</taxon>
        <taxon>Pseudonocardiaceae</taxon>
        <taxon>Amycolatopsis</taxon>
    </lineage>
</organism>
<dbReference type="EMBL" id="FORP01000017">
    <property type="protein sequence ID" value="SFK29388.1"/>
    <property type="molecule type" value="Genomic_DNA"/>
</dbReference>
<dbReference type="InterPro" id="IPR000421">
    <property type="entry name" value="FA58C"/>
</dbReference>
<dbReference type="PROSITE" id="PS50022">
    <property type="entry name" value="FA58C_3"/>
    <property type="match status" value="1"/>
</dbReference>
<evidence type="ECO:0000256" key="1">
    <source>
        <dbReference type="SAM" id="MobiDB-lite"/>
    </source>
</evidence>
<dbReference type="STRING" id="115433.SAMN05421835_117101"/>
<dbReference type="InterPro" id="IPR006311">
    <property type="entry name" value="TAT_signal"/>
</dbReference>
<feature type="signal peptide" evidence="2">
    <location>
        <begin position="1"/>
        <end position="32"/>
    </location>
</feature>
<keyword evidence="5" id="KW-1185">Reference proteome</keyword>